<sequence>MIFSVDFKFSLAGKYHLFQISLDSFSSTCISVDCVDICRES</sequence>
<protein>
    <submittedName>
        <fullName evidence="1">Uncharacterized protein</fullName>
    </submittedName>
</protein>
<proteinExistence type="predicted"/>
<name>A0A2P2QMP4_RHIMU</name>
<organism evidence="1">
    <name type="scientific">Rhizophora mucronata</name>
    <name type="common">Asiatic mangrove</name>
    <dbReference type="NCBI Taxonomy" id="61149"/>
    <lineage>
        <taxon>Eukaryota</taxon>
        <taxon>Viridiplantae</taxon>
        <taxon>Streptophyta</taxon>
        <taxon>Embryophyta</taxon>
        <taxon>Tracheophyta</taxon>
        <taxon>Spermatophyta</taxon>
        <taxon>Magnoliopsida</taxon>
        <taxon>eudicotyledons</taxon>
        <taxon>Gunneridae</taxon>
        <taxon>Pentapetalae</taxon>
        <taxon>rosids</taxon>
        <taxon>fabids</taxon>
        <taxon>Malpighiales</taxon>
        <taxon>Rhizophoraceae</taxon>
        <taxon>Rhizophora</taxon>
    </lineage>
</organism>
<accession>A0A2P2QMP4</accession>
<dbReference type="AlphaFoldDB" id="A0A2P2QMP4"/>
<evidence type="ECO:0000313" key="1">
    <source>
        <dbReference type="EMBL" id="MBX68290.1"/>
    </source>
</evidence>
<reference evidence="1" key="1">
    <citation type="submission" date="2018-02" db="EMBL/GenBank/DDBJ databases">
        <title>Rhizophora mucronata_Transcriptome.</title>
        <authorList>
            <person name="Meera S.P."/>
            <person name="Sreeshan A."/>
            <person name="Augustine A."/>
        </authorList>
    </citation>
    <scope>NUCLEOTIDE SEQUENCE</scope>
    <source>
        <tissue evidence="1">Leaf</tissue>
    </source>
</reference>
<dbReference type="EMBL" id="GGEC01087806">
    <property type="protein sequence ID" value="MBX68290.1"/>
    <property type="molecule type" value="Transcribed_RNA"/>
</dbReference>